<dbReference type="PANTHER" id="PTHR34072:SF57">
    <property type="entry name" value="RNA-DIRECTED DNA POLYMERASE"/>
    <property type="match status" value="1"/>
</dbReference>
<dbReference type="InterPro" id="IPR043128">
    <property type="entry name" value="Rev_trsase/Diguanyl_cyclase"/>
</dbReference>
<dbReference type="InterPro" id="IPR041577">
    <property type="entry name" value="RT_RNaseH_2"/>
</dbReference>
<dbReference type="Pfam" id="PF17919">
    <property type="entry name" value="RT_RNaseH_2"/>
    <property type="match status" value="1"/>
</dbReference>
<feature type="domain" description="Reverse transcriptase/retrotransposon-derived protein RNase H-like" evidence="1">
    <location>
        <begin position="128"/>
        <end position="194"/>
    </location>
</feature>
<dbReference type="EMBL" id="QGNW01000390">
    <property type="protein sequence ID" value="RVW73512.1"/>
    <property type="molecule type" value="Genomic_DNA"/>
</dbReference>
<evidence type="ECO:0000259" key="1">
    <source>
        <dbReference type="Pfam" id="PF17919"/>
    </source>
</evidence>
<dbReference type="SUPFAM" id="SSF56672">
    <property type="entry name" value="DNA/RNA polymerases"/>
    <property type="match status" value="1"/>
</dbReference>
<dbReference type="Proteomes" id="UP000288805">
    <property type="component" value="Unassembled WGS sequence"/>
</dbReference>
<dbReference type="Gene3D" id="3.30.70.270">
    <property type="match status" value="1"/>
</dbReference>
<sequence length="194" mass="22117">MAFGRQLLQVYAKFAQHLEIRTTPSNFAPAHACQTSSENVFPEDERLNLWFLGVKEGYFQIAIALEDQEKTTFTCPFSTYAYKRMPFGLCNASATFQREGIQVDPAKIELISKLSLPTTVKEDAEFIWTKACQEAFERLKSLLTTAPIMRPPNWSFPFELMCDASDYIVRVVLGQRENGKPYVVYYASKTLNDA</sequence>
<proteinExistence type="predicted"/>
<comment type="caution">
    <text evidence="2">The sequence shown here is derived from an EMBL/GenBank/DDBJ whole genome shotgun (WGS) entry which is preliminary data.</text>
</comment>
<dbReference type="Gene3D" id="3.10.10.10">
    <property type="entry name" value="HIV Type 1 Reverse Transcriptase, subunit A, domain 1"/>
    <property type="match status" value="1"/>
</dbReference>
<evidence type="ECO:0000313" key="3">
    <source>
        <dbReference type="Proteomes" id="UP000288805"/>
    </source>
</evidence>
<organism evidence="2 3">
    <name type="scientific">Vitis vinifera</name>
    <name type="common">Grape</name>
    <dbReference type="NCBI Taxonomy" id="29760"/>
    <lineage>
        <taxon>Eukaryota</taxon>
        <taxon>Viridiplantae</taxon>
        <taxon>Streptophyta</taxon>
        <taxon>Embryophyta</taxon>
        <taxon>Tracheophyta</taxon>
        <taxon>Spermatophyta</taxon>
        <taxon>Magnoliopsida</taxon>
        <taxon>eudicotyledons</taxon>
        <taxon>Gunneridae</taxon>
        <taxon>Pentapetalae</taxon>
        <taxon>rosids</taxon>
        <taxon>Vitales</taxon>
        <taxon>Vitaceae</taxon>
        <taxon>Viteae</taxon>
        <taxon>Vitis</taxon>
    </lineage>
</organism>
<dbReference type="PANTHER" id="PTHR34072">
    <property type="entry name" value="ENZYMATIC POLYPROTEIN-RELATED"/>
    <property type="match status" value="1"/>
</dbReference>
<protein>
    <recommendedName>
        <fullName evidence="1">Reverse transcriptase/retrotransposon-derived protein RNase H-like domain-containing protein</fullName>
    </recommendedName>
</protein>
<name>A0A438GMW1_VITVI</name>
<accession>A0A438GMW1</accession>
<dbReference type="AlphaFoldDB" id="A0A438GMW1"/>
<gene>
    <name evidence="2" type="ORF">CK203_060029</name>
</gene>
<evidence type="ECO:0000313" key="2">
    <source>
        <dbReference type="EMBL" id="RVW73512.1"/>
    </source>
</evidence>
<dbReference type="InterPro" id="IPR043502">
    <property type="entry name" value="DNA/RNA_pol_sf"/>
</dbReference>
<reference evidence="2 3" key="1">
    <citation type="journal article" date="2018" name="PLoS Genet.">
        <title>Population sequencing reveals clonal diversity and ancestral inbreeding in the grapevine cultivar Chardonnay.</title>
        <authorList>
            <person name="Roach M.J."/>
            <person name="Johnson D.L."/>
            <person name="Bohlmann J."/>
            <person name="van Vuuren H.J."/>
            <person name="Jones S.J."/>
            <person name="Pretorius I.S."/>
            <person name="Schmidt S.A."/>
            <person name="Borneman A.R."/>
        </authorList>
    </citation>
    <scope>NUCLEOTIDE SEQUENCE [LARGE SCALE GENOMIC DNA]</scope>
    <source>
        <strain evidence="3">cv. Chardonnay</strain>
        <tissue evidence="2">Leaf</tissue>
    </source>
</reference>